<dbReference type="HAMAP" id="MF_00235">
    <property type="entry name" value="Adenylate_kinase_Adk"/>
    <property type="match status" value="1"/>
</dbReference>
<keyword evidence="10" id="KW-1185">Reference proteome</keyword>
<dbReference type="GO" id="GO:0005737">
    <property type="term" value="C:cytoplasm"/>
    <property type="evidence" value="ECO:0007669"/>
    <property type="project" value="UniProtKB-SubCell"/>
</dbReference>
<dbReference type="Pfam" id="PF00406">
    <property type="entry name" value="ADK"/>
    <property type="match status" value="1"/>
</dbReference>
<dbReference type="EMBL" id="JAPWDV010000003">
    <property type="protein sequence ID" value="KAJ6217393.1"/>
    <property type="molecule type" value="Genomic_DNA"/>
</dbReference>
<dbReference type="OMA" id="GTQCDRM"/>
<evidence type="ECO:0000256" key="8">
    <source>
        <dbReference type="RuleBase" id="RU003330"/>
    </source>
</evidence>
<dbReference type="CDD" id="cd01428">
    <property type="entry name" value="ADK"/>
    <property type="match status" value="1"/>
</dbReference>
<dbReference type="InterPro" id="IPR000850">
    <property type="entry name" value="Adenylat/UMP-CMP_kin"/>
</dbReference>
<organism evidence="9 10">
    <name type="scientific">Blomia tropicalis</name>
    <name type="common">Mite</name>
    <dbReference type="NCBI Taxonomy" id="40697"/>
    <lineage>
        <taxon>Eukaryota</taxon>
        <taxon>Metazoa</taxon>
        <taxon>Ecdysozoa</taxon>
        <taxon>Arthropoda</taxon>
        <taxon>Chelicerata</taxon>
        <taxon>Arachnida</taxon>
        <taxon>Acari</taxon>
        <taxon>Acariformes</taxon>
        <taxon>Sarcoptiformes</taxon>
        <taxon>Astigmata</taxon>
        <taxon>Glycyphagoidea</taxon>
        <taxon>Echimyopodidae</taxon>
        <taxon>Blomia</taxon>
    </lineage>
</organism>
<dbReference type="EC" id="2.7.4.3" evidence="2"/>
<keyword evidence="6 8" id="KW-0418">Kinase</keyword>
<evidence type="ECO:0000256" key="3">
    <source>
        <dbReference type="ARBA" id="ARBA00022490"/>
    </source>
</evidence>
<comment type="caution">
    <text evidence="9">The sequence shown here is derived from an EMBL/GenBank/DDBJ whole genome shotgun (WGS) entry which is preliminary data.</text>
</comment>
<keyword evidence="7" id="KW-0067">ATP-binding</keyword>
<keyword evidence="3" id="KW-0963">Cytoplasm</keyword>
<comment type="subcellular location">
    <subcellularLocation>
        <location evidence="1">Cytoplasm</location>
    </subcellularLocation>
</comment>
<dbReference type="GO" id="GO:0005524">
    <property type="term" value="F:ATP binding"/>
    <property type="evidence" value="ECO:0007669"/>
    <property type="project" value="UniProtKB-KW"/>
</dbReference>
<proteinExistence type="inferred from homology"/>
<name>A0A9Q0M2A7_BLOTA</name>
<reference evidence="9" key="1">
    <citation type="submission" date="2022-12" db="EMBL/GenBank/DDBJ databases">
        <title>Genome assemblies of Blomia tropicalis.</title>
        <authorList>
            <person name="Cui Y."/>
        </authorList>
    </citation>
    <scope>NUCLEOTIDE SEQUENCE</scope>
    <source>
        <tissue evidence="9">Adult mites</tissue>
    </source>
</reference>
<evidence type="ECO:0000256" key="2">
    <source>
        <dbReference type="ARBA" id="ARBA00012955"/>
    </source>
</evidence>
<evidence type="ECO:0000313" key="10">
    <source>
        <dbReference type="Proteomes" id="UP001142055"/>
    </source>
</evidence>
<dbReference type="PROSITE" id="PS00113">
    <property type="entry name" value="ADENYLATE_KINASE"/>
    <property type="match status" value="1"/>
</dbReference>
<dbReference type="InterPro" id="IPR033690">
    <property type="entry name" value="Adenylat_kinase_CS"/>
</dbReference>
<sequence>MYFSSRTRVDVMTPQMWHHHDDCWLFIKSNEPIKVTPKTNNSSQKLNKSKKKMAPIENSNKKPIIFIIGGPGSGKGTICDQIKTKYGFTHLSTGDLLREEVASGSEKGKALNEVMVAGKLVSNDQVLDLLQSAIEKRTATSSGFLIDGYPREVGQAVDFEQKVCPCTVIFYFKCSDEEMTRRLVNRGKTSGRADDNVETIKKRLVTFHTHTQPILEHFASKLETIDTERSVDIIFQEVELILKKFLSS</sequence>
<dbReference type="InterPro" id="IPR027417">
    <property type="entry name" value="P-loop_NTPase"/>
</dbReference>
<dbReference type="Gene3D" id="3.40.50.300">
    <property type="entry name" value="P-loop containing nucleotide triphosphate hydrolases"/>
    <property type="match status" value="1"/>
</dbReference>
<evidence type="ECO:0000256" key="4">
    <source>
        <dbReference type="ARBA" id="ARBA00022679"/>
    </source>
</evidence>
<dbReference type="GO" id="GO:0004017">
    <property type="term" value="F:AMP kinase activity"/>
    <property type="evidence" value="ECO:0007669"/>
    <property type="project" value="UniProtKB-EC"/>
</dbReference>
<dbReference type="PRINTS" id="PR00094">
    <property type="entry name" value="ADENYLTKNASE"/>
</dbReference>
<keyword evidence="4 8" id="KW-0808">Transferase</keyword>
<evidence type="ECO:0000256" key="1">
    <source>
        <dbReference type="ARBA" id="ARBA00004496"/>
    </source>
</evidence>
<keyword evidence="5" id="KW-0547">Nucleotide-binding</keyword>
<comment type="similarity">
    <text evidence="8">Belongs to the adenylate kinase family.</text>
</comment>
<gene>
    <name evidence="9" type="ORF">RDWZM_008550</name>
</gene>
<evidence type="ECO:0000256" key="7">
    <source>
        <dbReference type="ARBA" id="ARBA00022840"/>
    </source>
</evidence>
<evidence type="ECO:0000256" key="5">
    <source>
        <dbReference type="ARBA" id="ARBA00022741"/>
    </source>
</evidence>
<dbReference type="Proteomes" id="UP001142055">
    <property type="component" value="Chromosome 3"/>
</dbReference>
<accession>A0A9Q0M2A7</accession>
<evidence type="ECO:0000313" key="9">
    <source>
        <dbReference type="EMBL" id="KAJ6217393.1"/>
    </source>
</evidence>
<evidence type="ECO:0000256" key="6">
    <source>
        <dbReference type="ARBA" id="ARBA00022777"/>
    </source>
</evidence>
<dbReference type="PANTHER" id="PTHR23359">
    <property type="entry name" value="NUCLEOTIDE KINASE"/>
    <property type="match status" value="1"/>
</dbReference>
<dbReference type="AlphaFoldDB" id="A0A9Q0M2A7"/>
<protein>
    <recommendedName>
        <fullName evidence="2">adenylate kinase</fullName>
        <ecNumber evidence="2">2.7.4.3</ecNumber>
    </recommendedName>
</protein>
<dbReference type="FunFam" id="3.40.50.300:FF:000315">
    <property type="entry name" value="Adenylate kinase 1"/>
    <property type="match status" value="1"/>
</dbReference>
<dbReference type="SUPFAM" id="SSF52540">
    <property type="entry name" value="P-loop containing nucleoside triphosphate hydrolases"/>
    <property type="match status" value="1"/>
</dbReference>